<feature type="transmembrane region" description="Helical" evidence="1">
    <location>
        <begin position="52"/>
        <end position="72"/>
    </location>
</feature>
<gene>
    <name evidence="2" type="ORF">PSON_ATCC_30995.1.T0210077</name>
    <name evidence="3" type="ORF">PSON_ATCC_30995.1.T0210078</name>
</gene>
<protein>
    <submittedName>
        <fullName evidence="3">Uncharacterized protein</fullName>
    </submittedName>
</protein>
<keyword evidence="1" id="KW-0812">Transmembrane</keyword>
<proteinExistence type="predicted"/>
<dbReference type="AlphaFoldDB" id="A0A8S1LHI6"/>
<evidence type="ECO:0000313" key="3">
    <source>
        <dbReference type="EMBL" id="CAD8066001.1"/>
    </source>
</evidence>
<evidence type="ECO:0000313" key="4">
    <source>
        <dbReference type="Proteomes" id="UP000692954"/>
    </source>
</evidence>
<accession>A0A8S1LHI6</accession>
<reference evidence="3" key="1">
    <citation type="submission" date="2021-01" db="EMBL/GenBank/DDBJ databases">
        <authorList>
            <consortium name="Genoscope - CEA"/>
            <person name="William W."/>
        </authorList>
    </citation>
    <scope>NUCLEOTIDE SEQUENCE</scope>
</reference>
<sequence length="73" mass="8780">MDITIRQKNIRSYQTVIYDMHEYQNTYLAQLKEIMKEKNISTISTIQNEEEWFILITISLKICPLILITYFCS</sequence>
<evidence type="ECO:0000313" key="2">
    <source>
        <dbReference type="EMBL" id="CAD8065999.1"/>
    </source>
</evidence>
<dbReference type="EMBL" id="CAJJDN010000021">
    <property type="protein sequence ID" value="CAD8065999.1"/>
    <property type="molecule type" value="Genomic_DNA"/>
</dbReference>
<evidence type="ECO:0000256" key="1">
    <source>
        <dbReference type="SAM" id="Phobius"/>
    </source>
</evidence>
<organism evidence="3 4">
    <name type="scientific">Paramecium sonneborni</name>
    <dbReference type="NCBI Taxonomy" id="65129"/>
    <lineage>
        <taxon>Eukaryota</taxon>
        <taxon>Sar</taxon>
        <taxon>Alveolata</taxon>
        <taxon>Ciliophora</taxon>
        <taxon>Intramacronucleata</taxon>
        <taxon>Oligohymenophorea</taxon>
        <taxon>Peniculida</taxon>
        <taxon>Parameciidae</taxon>
        <taxon>Paramecium</taxon>
    </lineage>
</organism>
<dbReference type="EMBL" id="CAJJDN010000021">
    <property type="protein sequence ID" value="CAD8066001.1"/>
    <property type="molecule type" value="Genomic_DNA"/>
</dbReference>
<keyword evidence="4" id="KW-1185">Reference proteome</keyword>
<keyword evidence="1" id="KW-1133">Transmembrane helix</keyword>
<name>A0A8S1LHI6_9CILI</name>
<comment type="caution">
    <text evidence="3">The sequence shown here is derived from an EMBL/GenBank/DDBJ whole genome shotgun (WGS) entry which is preliminary data.</text>
</comment>
<keyword evidence="1" id="KW-0472">Membrane</keyword>
<dbReference type="Proteomes" id="UP000692954">
    <property type="component" value="Unassembled WGS sequence"/>
</dbReference>